<evidence type="ECO:0000256" key="2">
    <source>
        <dbReference type="SAM" id="Phobius"/>
    </source>
</evidence>
<feature type="transmembrane region" description="Helical" evidence="2">
    <location>
        <begin position="24"/>
        <end position="45"/>
    </location>
</feature>
<reference evidence="4 5" key="1">
    <citation type="journal article" date="2018" name="Syst. Appl. Microbiol.">
        <title>Abditibacterium utsteinense sp. nov., the first cultivated member of candidate phylum FBP, isolated from ice-free Antarctic soil samples.</title>
        <authorList>
            <person name="Tahon G."/>
            <person name="Tytgat B."/>
            <person name="Lebbe L."/>
            <person name="Carlier A."/>
            <person name="Willems A."/>
        </authorList>
    </citation>
    <scope>NUCLEOTIDE SEQUENCE [LARGE SCALE GENOMIC DNA]</scope>
    <source>
        <strain evidence="4 5">LMG 29911</strain>
    </source>
</reference>
<dbReference type="NCBIfam" id="TIGR00350">
    <property type="entry name" value="lytR_cpsA_psr"/>
    <property type="match status" value="1"/>
</dbReference>
<dbReference type="AlphaFoldDB" id="A0A2S8SPY1"/>
<dbReference type="OrthoDB" id="9782542at2"/>
<dbReference type="Gene3D" id="3.40.630.190">
    <property type="entry name" value="LCP protein"/>
    <property type="match status" value="1"/>
</dbReference>
<dbReference type="PANTHER" id="PTHR33392:SF6">
    <property type="entry name" value="POLYISOPRENYL-TEICHOIC ACID--PEPTIDOGLYCAN TEICHOIC ACID TRANSFERASE TAGU"/>
    <property type="match status" value="1"/>
</dbReference>
<proteinExistence type="inferred from homology"/>
<dbReference type="InterPro" id="IPR050922">
    <property type="entry name" value="LytR/CpsA/Psr_CW_biosynth"/>
</dbReference>
<sequence>MANASTREQDVFGKQLNKRKKGRFWKGFGLFSIVVLGAGAGVFGFTQPGRDAARTISDFGPAIISAQQNPNLLFDSVGQNHVNILVVGQDRNWKQGEVLDPSTGKMRPYQVIDNDTRARADTMIVCSLDKDTGTMRMISIPRDTRVRYRDFEGLRHPSRRREWVKLNSVYSEPEGDKLLVKVMADELGIRIDRVAKVKLDGFTKLIDRVGGININVEGALFSGKRKRMQYEDKWGGWKVDLEPGMQLLNGEQAHGYVRFRMDNEGDPGRVRRQQQVMRALAKKMMNVGPFELPGMVTELQNLFLSSMSNEEMVSAAKFARGLGDPSKITPLTPYGIYAGSDIILNKPENIKLFKTIFGASFDPTHFLVMSPETTRDDIGARNNDNPAALAILNEAGLMKTENLAHHNAQIEAPGLQ</sequence>
<dbReference type="PANTHER" id="PTHR33392">
    <property type="entry name" value="POLYISOPRENYL-TEICHOIC ACID--PEPTIDOGLYCAN TEICHOIC ACID TRANSFERASE TAGU"/>
    <property type="match status" value="1"/>
</dbReference>
<dbReference type="InParanoid" id="A0A2S8SPY1"/>
<accession>A0A2S8SPY1</accession>
<organism evidence="4 5">
    <name type="scientific">Abditibacterium utsteinense</name>
    <dbReference type="NCBI Taxonomy" id="1960156"/>
    <lineage>
        <taxon>Bacteria</taxon>
        <taxon>Pseudomonadati</taxon>
        <taxon>Abditibacteriota</taxon>
        <taxon>Abditibacteriia</taxon>
        <taxon>Abditibacteriales</taxon>
        <taxon>Abditibacteriaceae</taxon>
        <taxon>Abditibacterium</taxon>
    </lineage>
</organism>
<name>A0A2S8SPY1_9BACT</name>
<dbReference type="FunCoup" id="A0A2S8SPY1">
    <property type="interactions" value="68"/>
</dbReference>
<keyword evidence="2" id="KW-0812">Transmembrane</keyword>
<evidence type="ECO:0000313" key="5">
    <source>
        <dbReference type="Proteomes" id="UP000237684"/>
    </source>
</evidence>
<feature type="domain" description="Cell envelope-related transcriptional attenuator" evidence="3">
    <location>
        <begin position="119"/>
        <end position="285"/>
    </location>
</feature>
<evidence type="ECO:0000259" key="3">
    <source>
        <dbReference type="Pfam" id="PF03816"/>
    </source>
</evidence>
<keyword evidence="2" id="KW-0472">Membrane</keyword>
<dbReference type="EMBL" id="NIGF01000020">
    <property type="protein sequence ID" value="PQV62836.1"/>
    <property type="molecule type" value="Genomic_DNA"/>
</dbReference>
<keyword evidence="2" id="KW-1133">Transmembrane helix</keyword>
<dbReference type="InterPro" id="IPR004474">
    <property type="entry name" value="LytR_CpsA_psr"/>
</dbReference>
<keyword evidence="5" id="KW-1185">Reference proteome</keyword>
<dbReference type="RefSeq" id="WP_123580814.1">
    <property type="nucleotide sequence ID" value="NZ_NIGF01000020.1"/>
</dbReference>
<evidence type="ECO:0000313" key="4">
    <source>
        <dbReference type="EMBL" id="PQV62836.1"/>
    </source>
</evidence>
<gene>
    <name evidence="4" type="ORF">B1R32_1208</name>
</gene>
<dbReference type="Proteomes" id="UP000237684">
    <property type="component" value="Unassembled WGS sequence"/>
</dbReference>
<comment type="caution">
    <text evidence="4">The sequence shown here is derived from an EMBL/GenBank/DDBJ whole genome shotgun (WGS) entry which is preliminary data.</text>
</comment>
<evidence type="ECO:0000256" key="1">
    <source>
        <dbReference type="ARBA" id="ARBA00006068"/>
    </source>
</evidence>
<dbReference type="Pfam" id="PF03816">
    <property type="entry name" value="LytR_cpsA_psr"/>
    <property type="match status" value="1"/>
</dbReference>
<protein>
    <submittedName>
        <fullName evidence="4">Transcriptional attenuator, LytR family</fullName>
    </submittedName>
</protein>
<comment type="similarity">
    <text evidence="1">Belongs to the LytR/CpsA/Psr (LCP) family.</text>
</comment>